<protein>
    <submittedName>
        <fullName evidence="2">Phage Gp37/Gp68 family protein</fullName>
    </submittedName>
</protein>
<reference evidence="2" key="1">
    <citation type="submission" date="2023-03" db="EMBL/GenBank/DDBJ databases">
        <title>Andean soil-derived lignocellulolytic bacterial consortium as a source of novel taxa and putative plastic-active enzymes.</title>
        <authorList>
            <person name="Diaz-Garcia L."/>
            <person name="Chuvochina M."/>
            <person name="Feuerriegel G."/>
            <person name="Bunk B."/>
            <person name="Sproer C."/>
            <person name="Streit W.R."/>
            <person name="Rodriguez L.M."/>
            <person name="Overmann J."/>
            <person name="Jimenez D.J."/>
        </authorList>
    </citation>
    <scope>NUCLEOTIDE SEQUENCE</scope>
    <source>
        <strain evidence="2">MAG 2441</strain>
    </source>
</reference>
<dbReference type="Pfam" id="PF07505">
    <property type="entry name" value="DUF5131"/>
    <property type="match status" value="1"/>
</dbReference>
<dbReference type="EMBL" id="CP119317">
    <property type="protein sequence ID" value="WEK53282.1"/>
    <property type="molecule type" value="Genomic_DNA"/>
</dbReference>
<name>A0AA95EV20_9BACL</name>
<feature type="region of interest" description="Disordered" evidence="1">
    <location>
        <begin position="294"/>
        <end position="329"/>
    </location>
</feature>
<keyword evidence="3" id="KW-1185">Reference proteome</keyword>
<evidence type="ECO:0000313" key="2">
    <source>
        <dbReference type="EMBL" id="WEK53282.1"/>
    </source>
</evidence>
<gene>
    <name evidence="2" type="ORF">P0Y55_11860</name>
</gene>
<sequence>MSDTSIEWTDKVWNPLRGCSKVSEGCRNCYAIKTAHRFAGEGQPFEGLTQNDGAGVNWTGKVMLVPEKLDEPLQWKKPYKIFVNSMSDLFHESVPDKFIAEVFAVMSMANQHTFQLLTKRPEWMSRLLNSQVFWIMVNAHRIARGVSVLRGSGPILLPNVWIGVSVENQKAADERIPLLLQTPAAIRFLSCEPLLGPVDLSGWIFTDGLGNSIESPISWVIAGGESGHGARPMHPEWARSLRDQCQAAGVSFLFKQWGEWLPNAQEYSANPGNFDYERKHILLDDGVPMCKAGKGKAGRKLDGRTWDEFPGELPLPFADEGEESATDHD</sequence>
<accession>A0AA95EV20</accession>
<evidence type="ECO:0000256" key="1">
    <source>
        <dbReference type="SAM" id="MobiDB-lite"/>
    </source>
</evidence>
<dbReference type="AlphaFoldDB" id="A0AA95EV20"/>
<evidence type="ECO:0000313" key="3">
    <source>
        <dbReference type="Proteomes" id="UP001178662"/>
    </source>
</evidence>
<proteinExistence type="predicted"/>
<dbReference type="Proteomes" id="UP001178662">
    <property type="component" value="Chromosome"/>
</dbReference>
<organism evidence="2 3">
    <name type="scientific">Candidatus Cohnella colombiensis</name>
    <dbReference type="NCBI Taxonomy" id="3121368"/>
    <lineage>
        <taxon>Bacteria</taxon>
        <taxon>Bacillati</taxon>
        <taxon>Bacillota</taxon>
        <taxon>Bacilli</taxon>
        <taxon>Bacillales</taxon>
        <taxon>Paenibacillaceae</taxon>
        <taxon>Cohnella</taxon>
    </lineage>
</organism>
<dbReference type="InterPro" id="IPR011101">
    <property type="entry name" value="DUF5131"/>
</dbReference>
<feature type="compositionally biased region" description="Acidic residues" evidence="1">
    <location>
        <begin position="319"/>
        <end position="329"/>
    </location>
</feature>